<feature type="compositionally biased region" description="Polar residues" evidence="4">
    <location>
        <begin position="425"/>
        <end position="439"/>
    </location>
</feature>
<dbReference type="Proteomes" id="UP001168821">
    <property type="component" value="Unassembled WGS sequence"/>
</dbReference>
<feature type="compositionally biased region" description="Basic and acidic residues" evidence="4">
    <location>
        <begin position="263"/>
        <end position="288"/>
    </location>
</feature>
<keyword evidence="1" id="KW-0677">Repeat</keyword>
<dbReference type="GO" id="GO:0006417">
    <property type="term" value="P:regulation of translation"/>
    <property type="evidence" value="ECO:0007669"/>
    <property type="project" value="TreeGrafter"/>
</dbReference>
<evidence type="ECO:0000256" key="2">
    <source>
        <dbReference type="ARBA" id="ARBA00022884"/>
    </source>
</evidence>
<feature type="compositionally biased region" description="Basic and acidic residues" evidence="4">
    <location>
        <begin position="395"/>
        <end position="404"/>
    </location>
</feature>
<dbReference type="PROSITE" id="PS50102">
    <property type="entry name" value="RRM"/>
    <property type="match status" value="2"/>
</dbReference>
<feature type="compositionally biased region" description="Basic and acidic residues" evidence="4">
    <location>
        <begin position="212"/>
        <end position="253"/>
    </location>
</feature>
<dbReference type="PANTHER" id="PTHR48032:SF6">
    <property type="entry name" value="RNA-BINDING (RRM_RBD_RNP MOTIFS) FAMILY PROTEIN"/>
    <property type="match status" value="1"/>
</dbReference>
<feature type="domain" description="RRM" evidence="5">
    <location>
        <begin position="15"/>
        <end position="91"/>
    </location>
</feature>
<sequence>MSDVRNLHDRGSEPGKMFLGGLSWNTTDDTLKKYFSRYGRLTDCVVIRDGHGRPRGFGFVTFADPSNCEKVLADSPHFIDDRQIDPKLAIPREDCEEPPVQSIETFRTKKLFIGGVPLDADEKKLRKCFEPYGVIKEAFLMYNRDTGEPRGFGFISFDSEETVEYLLAKSELTFEIDGRRLEIKKALPKQSELLARRSELDYYSPHGPVLRQKSEDIDRGRGYRHWDPRERDKDRGRERSREARKERADEKKRGGGIGRERRRGYEPVHDYERDYGRERGSRRSRSLDRYIPSRGREKSYEVDDHYRSAHYSTHGENYIRRGLSPDNVHRAGHTGRSRRDIRDYASSDPYGYYNGDTERVSREFGREQIVANEYSFRDSKEYSTVTGYPAYKNFDSYKESDTSRATDPSPFSKNIRPGELLPYHNSMQGASDNKNEYSSINNYDRSQFLDVPPAKSAYDNYYDQSTSKSHSSLQPYSSYGTSIGAGNPPSRQAQQLPVQRHPPPTALYPPTTSYPRPSASGYQVPGGSSHYRTSALDMSKMTYRPYKPY</sequence>
<evidence type="ECO:0000256" key="4">
    <source>
        <dbReference type="SAM" id="MobiDB-lite"/>
    </source>
</evidence>
<comment type="caution">
    <text evidence="6">The sequence shown here is derived from an EMBL/GenBank/DDBJ whole genome shotgun (WGS) entry which is preliminary data.</text>
</comment>
<evidence type="ECO:0000256" key="3">
    <source>
        <dbReference type="PROSITE-ProRule" id="PRU00176"/>
    </source>
</evidence>
<feature type="region of interest" description="Disordered" evidence="4">
    <location>
        <begin position="318"/>
        <end position="347"/>
    </location>
</feature>
<protein>
    <recommendedName>
        <fullName evidence="5">RRM domain-containing protein</fullName>
    </recommendedName>
</protein>
<feature type="compositionally biased region" description="Polar residues" evidence="4">
    <location>
        <begin position="462"/>
        <end position="481"/>
    </location>
</feature>
<dbReference type="GO" id="GO:0003729">
    <property type="term" value="F:mRNA binding"/>
    <property type="evidence" value="ECO:0007669"/>
    <property type="project" value="TreeGrafter"/>
</dbReference>
<dbReference type="EMBL" id="JALNTZ010000226">
    <property type="protein sequence ID" value="KAJ3636329.1"/>
    <property type="molecule type" value="Genomic_DNA"/>
</dbReference>
<evidence type="ECO:0000259" key="5">
    <source>
        <dbReference type="PROSITE" id="PS50102"/>
    </source>
</evidence>
<name>A0AA38M111_9CUCU</name>
<keyword evidence="7" id="KW-1185">Reference proteome</keyword>
<accession>A0AA38M111</accession>
<dbReference type="InterPro" id="IPR000504">
    <property type="entry name" value="RRM_dom"/>
</dbReference>
<feature type="region of interest" description="Disordered" evidence="4">
    <location>
        <begin position="460"/>
        <end position="549"/>
    </location>
</feature>
<dbReference type="SUPFAM" id="SSF54928">
    <property type="entry name" value="RNA-binding domain, RBD"/>
    <property type="match status" value="2"/>
</dbReference>
<dbReference type="InterPro" id="IPR012677">
    <property type="entry name" value="Nucleotide-bd_a/b_plait_sf"/>
</dbReference>
<feature type="region of interest" description="Disordered" evidence="4">
    <location>
        <begin position="205"/>
        <end position="291"/>
    </location>
</feature>
<organism evidence="6 7">
    <name type="scientific">Zophobas morio</name>
    <dbReference type="NCBI Taxonomy" id="2755281"/>
    <lineage>
        <taxon>Eukaryota</taxon>
        <taxon>Metazoa</taxon>
        <taxon>Ecdysozoa</taxon>
        <taxon>Arthropoda</taxon>
        <taxon>Hexapoda</taxon>
        <taxon>Insecta</taxon>
        <taxon>Pterygota</taxon>
        <taxon>Neoptera</taxon>
        <taxon>Endopterygota</taxon>
        <taxon>Coleoptera</taxon>
        <taxon>Polyphaga</taxon>
        <taxon>Cucujiformia</taxon>
        <taxon>Tenebrionidae</taxon>
        <taxon>Zophobas</taxon>
    </lineage>
</organism>
<dbReference type="CDD" id="cd12325">
    <property type="entry name" value="RRM1_hnRNPA_hnRNPD_like"/>
    <property type="match status" value="1"/>
</dbReference>
<evidence type="ECO:0000313" key="7">
    <source>
        <dbReference type="Proteomes" id="UP001168821"/>
    </source>
</evidence>
<dbReference type="Pfam" id="PF00076">
    <property type="entry name" value="RRM_1"/>
    <property type="match status" value="2"/>
</dbReference>
<feature type="region of interest" description="Disordered" evidence="4">
    <location>
        <begin position="393"/>
        <end position="439"/>
    </location>
</feature>
<evidence type="ECO:0000313" key="6">
    <source>
        <dbReference type="EMBL" id="KAJ3636329.1"/>
    </source>
</evidence>
<feature type="domain" description="RRM" evidence="5">
    <location>
        <begin position="109"/>
        <end position="188"/>
    </location>
</feature>
<dbReference type="InterPro" id="IPR035979">
    <property type="entry name" value="RBD_domain_sf"/>
</dbReference>
<proteinExistence type="predicted"/>
<dbReference type="PANTHER" id="PTHR48032">
    <property type="entry name" value="RNA-BINDING PROTEIN MUSASHI HOMOLOG RBP6"/>
    <property type="match status" value="1"/>
</dbReference>
<dbReference type="Gene3D" id="3.30.70.330">
    <property type="match status" value="2"/>
</dbReference>
<keyword evidence="2 3" id="KW-0694">RNA-binding</keyword>
<gene>
    <name evidence="6" type="ORF">Zmor_008746</name>
</gene>
<dbReference type="AlphaFoldDB" id="A0AA38M111"/>
<reference evidence="6" key="1">
    <citation type="journal article" date="2023" name="G3 (Bethesda)">
        <title>Whole genome assemblies of Zophobas morio and Tenebrio molitor.</title>
        <authorList>
            <person name="Kaur S."/>
            <person name="Stinson S.A."/>
            <person name="diCenzo G.C."/>
        </authorList>
    </citation>
    <scope>NUCLEOTIDE SEQUENCE</scope>
    <source>
        <strain evidence="6">QUZm001</strain>
    </source>
</reference>
<dbReference type="SMART" id="SM00360">
    <property type="entry name" value="RRM"/>
    <property type="match status" value="2"/>
</dbReference>
<evidence type="ECO:0000256" key="1">
    <source>
        <dbReference type="ARBA" id="ARBA00022737"/>
    </source>
</evidence>